<accession>A0A9J6P3I7</accession>
<sequence>MIYILIAIIIVLCLLLYNERILNIKISNKLKEVLEEGSMERFKFENASKDKKKLLNNINNLMDKHQQIFMENKKYIDQHRRMISNISHDIRTPLTSLIGYIELSKSEDITPSKRMDYLNIAYSRGIVLKNMIEEFFHISKLEADDVEVKMEKVNLSEILRNNIITFINEFEKKDIQPEIRLGDKEIYVKGDVVCLNRIITNLISNSIKYGYEGKIIGVDLSIDGKTVKLVIWDKGKGIHEDELPYIFERLYTGEKSRNRNLQGSGLGLAITKNLVEKMDGSISVESKPFERTSFKINFKQ</sequence>
<evidence type="ECO:0000256" key="7">
    <source>
        <dbReference type="ARBA" id="ARBA00022741"/>
    </source>
</evidence>
<keyword evidence="5" id="KW-0808">Transferase</keyword>
<dbReference type="GO" id="GO:0000155">
    <property type="term" value="F:phosphorelay sensor kinase activity"/>
    <property type="evidence" value="ECO:0007669"/>
    <property type="project" value="InterPro"/>
</dbReference>
<reference evidence="14" key="1">
    <citation type="journal article" date="2021" name="mSystems">
        <title>Bacteria and Archaea Synergistically Convert Glycine Betaine to Biogenic Methane in the Formosa Cold Seep of the South China Sea.</title>
        <authorList>
            <person name="Li L."/>
            <person name="Zhang W."/>
            <person name="Zhang S."/>
            <person name="Song L."/>
            <person name="Sun Q."/>
            <person name="Zhang H."/>
            <person name="Xiang H."/>
            <person name="Dong X."/>
        </authorList>
    </citation>
    <scope>NUCLEOTIDE SEQUENCE</scope>
    <source>
        <strain evidence="14">ZWT</strain>
    </source>
</reference>
<dbReference type="InterPro" id="IPR036097">
    <property type="entry name" value="HisK_dim/P_sf"/>
</dbReference>
<evidence type="ECO:0000256" key="11">
    <source>
        <dbReference type="ARBA" id="ARBA00023012"/>
    </source>
</evidence>
<dbReference type="SUPFAM" id="SSF55874">
    <property type="entry name" value="ATPase domain of HSP90 chaperone/DNA topoisomerase II/histidine kinase"/>
    <property type="match status" value="1"/>
</dbReference>
<dbReference type="PANTHER" id="PTHR45528">
    <property type="entry name" value="SENSOR HISTIDINE KINASE CPXA"/>
    <property type="match status" value="1"/>
</dbReference>
<evidence type="ECO:0000256" key="9">
    <source>
        <dbReference type="ARBA" id="ARBA00022840"/>
    </source>
</evidence>
<dbReference type="SUPFAM" id="SSF47384">
    <property type="entry name" value="Homodimeric domain of signal transducing histidine kinase"/>
    <property type="match status" value="1"/>
</dbReference>
<keyword evidence="11" id="KW-0902">Two-component regulatory system</keyword>
<dbReference type="Gene3D" id="3.30.565.10">
    <property type="entry name" value="Histidine kinase-like ATPase, C-terminal domain"/>
    <property type="match status" value="1"/>
</dbReference>
<organism evidence="14 15">
    <name type="scientific">Oceanirhabdus seepicola</name>
    <dbReference type="NCBI Taxonomy" id="2828781"/>
    <lineage>
        <taxon>Bacteria</taxon>
        <taxon>Bacillati</taxon>
        <taxon>Bacillota</taxon>
        <taxon>Clostridia</taxon>
        <taxon>Eubacteriales</taxon>
        <taxon>Clostridiaceae</taxon>
        <taxon>Oceanirhabdus</taxon>
    </lineage>
</organism>
<dbReference type="InterPro" id="IPR005467">
    <property type="entry name" value="His_kinase_dom"/>
</dbReference>
<dbReference type="InterPro" id="IPR036890">
    <property type="entry name" value="HATPase_C_sf"/>
</dbReference>
<evidence type="ECO:0000313" key="14">
    <source>
        <dbReference type="EMBL" id="MCM1990932.1"/>
    </source>
</evidence>
<dbReference type="Proteomes" id="UP001056429">
    <property type="component" value="Unassembled WGS sequence"/>
</dbReference>
<dbReference type="Pfam" id="PF02518">
    <property type="entry name" value="HATPase_c"/>
    <property type="match status" value="1"/>
</dbReference>
<proteinExistence type="predicted"/>
<comment type="subcellular location">
    <subcellularLocation>
        <location evidence="2">Membrane</location>
        <topology evidence="2">Multi-pass membrane protein</topology>
    </subcellularLocation>
</comment>
<dbReference type="Gene3D" id="1.10.287.130">
    <property type="match status" value="1"/>
</dbReference>
<dbReference type="InterPro" id="IPR050398">
    <property type="entry name" value="HssS/ArlS-like"/>
</dbReference>
<dbReference type="SMART" id="SM00388">
    <property type="entry name" value="HisKA"/>
    <property type="match status" value="1"/>
</dbReference>
<keyword evidence="7" id="KW-0547">Nucleotide-binding</keyword>
<gene>
    <name evidence="14" type="ORF">KDK92_14470</name>
</gene>
<evidence type="ECO:0000256" key="6">
    <source>
        <dbReference type="ARBA" id="ARBA00022692"/>
    </source>
</evidence>
<keyword evidence="6" id="KW-0812">Transmembrane</keyword>
<keyword evidence="10" id="KW-1133">Transmembrane helix</keyword>
<dbReference type="InterPro" id="IPR004358">
    <property type="entry name" value="Sig_transdc_His_kin-like_C"/>
</dbReference>
<dbReference type="RefSeq" id="WP_250860042.1">
    <property type="nucleotide sequence ID" value="NZ_JAGSOJ010000003.1"/>
</dbReference>
<keyword evidence="4" id="KW-0597">Phosphoprotein</keyword>
<evidence type="ECO:0000256" key="3">
    <source>
        <dbReference type="ARBA" id="ARBA00012438"/>
    </source>
</evidence>
<dbReference type="InterPro" id="IPR003594">
    <property type="entry name" value="HATPase_dom"/>
</dbReference>
<keyword evidence="12" id="KW-0472">Membrane</keyword>
<evidence type="ECO:0000256" key="10">
    <source>
        <dbReference type="ARBA" id="ARBA00022989"/>
    </source>
</evidence>
<dbReference type="Pfam" id="PF00512">
    <property type="entry name" value="HisKA"/>
    <property type="match status" value="1"/>
</dbReference>
<protein>
    <recommendedName>
        <fullName evidence="3">histidine kinase</fullName>
        <ecNumber evidence="3">2.7.13.3</ecNumber>
    </recommendedName>
</protein>
<dbReference type="CDD" id="cd00082">
    <property type="entry name" value="HisKA"/>
    <property type="match status" value="1"/>
</dbReference>
<dbReference type="EC" id="2.7.13.3" evidence="3"/>
<dbReference type="GO" id="GO:0005886">
    <property type="term" value="C:plasma membrane"/>
    <property type="evidence" value="ECO:0007669"/>
    <property type="project" value="TreeGrafter"/>
</dbReference>
<dbReference type="InterPro" id="IPR003661">
    <property type="entry name" value="HisK_dim/P_dom"/>
</dbReference>
<dbReference type="FunFam" id="3.30.565.10:FF:000013">
    <property type="entry name" value="Two-component sensor histidine kinase"/>
    <property type="match status" value="1"/>
</dbReference>
<evidence type="ECO:0000256" key="12">
    <source>
        <dbReference type="ARBA" id="ARBA00023136"/>
    </source>
</evidence>
<dbReference type="AlphaFoldDB" id="A0A9J6P3I7"/>
<name>A0A9J6P3I7_9CLOT</name>
<dbReference type="PRINTS" id="PR00344">
    <property type="entry name" value="BCTRLSENSOR"/>
</dbReference>
<evidence type="ECO:0000259" key="13">
    <source>
        <dbReference type="PROSITE" id="PS50109"/>
    </source>
</evidence>
<dbReference type="GO" id="GO:0005524">
    <property type="term" value="F:ATP binding"/>
    <property type="evidence" value="ECO:0007669"/>
    <property type="project" value="UniProtKB-KW"/>
</dbReference>
<dbReference type="EMBL" id="JAGSOJ010000003">
    <property type="protein sequence ID" value="MCM1990932.1"/>
    <property type="molecule type" value="Genomic_DNA"/>
</dbReference>
<dbReference type="PANTHER" id="PTHR45528:SF8">
    <property type="entry name" value="HISTIDINE KINASE"/>
    <property type="match status" value="1"/>
</dbReference>
<keyword evidence="15" id="KW-1185">Reference proteome</keyword>
<reference evidence="14" key="2">
    <citation type="submission" date="2021-04" db="EMBL/GenBank/DDBJ databases">
        <authorList>
            <person name="Dong X."/>
        </authorList>
    </citation>
    <scope>NUCLEOTIDE SEQUENCE</scope>
    <source>
        <strain evidence="14">ZWT</strain>
    </source>
</reference>
<evidence type="ECO:0000256" key="4">
    <source>
        <dbReference type="ARBA" id="ARBA00022553"/>
    </source>
</evidence>
<keyword evidence="9" id="KW-0067">ATP-binding</keyword>
<comment type="caution">
    <text evidence="14">The sequence shown here is derived from an EMBL/GenBank/DDBJ whole genome shotgun (WGS) entry which is preliminary data.</text>
</comment>
<evidence type="ECO:0000256" key="1">
    <source>
        <dbReference type="ARBA" id="ARBA00000085"/>
    </source>
</evidence>
<evidence type="ECO:0000256" key="2">
    <source>
        <dbReference type="ARBA" id="ARBA00004141"/>
    </source>
</evidence>
<evidence type="ECO:0000256" key="5">
    <source>
        <dbReference type="ARBA" id="ARBA00022679"/>
    </source>
</evidence>
<evidence type="ECO:0000313" key="15">
    <source>
        <dbReference type="Proteomes" id="UP001056429"/>
    </source>
</evidence>
<evidence type="ECO:0000256" key="8">
    <source>
        <dbReference type="ARBA" id="ARBA00022777"/>
    </source>
</evidence>
<dbReference type="PROSITE" id="PS50109">
    <property type="entry name" value="HIS_KIN"/>
    <property type="match status" value="1"/>
</dbReference>
<comment type="catalytic activity">
    <reaction evidence="1">
        <text>ATP + protein L-histidine = ADP + protein N-phospho-L-histidine.</text>
        <dbReference type="EC" id="2.7.13.3"/>
    </reaction>
</comment>
<dbReference type="SMART" id="SM00387">
    <property type="entry name" value="HATPase_c"/>
    <property type="match status" value="1"/>
</dbReference>
<feature type="domain" description="Histidine kinase" evidence="13">
    <location>
        <begin position="85"/>
        <end position="300"/>
    </location>
</feature>
<keyword evidence="8 14" id="KW-0418">Kinase</keyword>